<evidence type="ECO:0000313" key="4">
    <source>
        <dbReference type="Proteomes" id="UP000008386"/>
    </source>
</evidence>
<feature type="transmembrane region" description="Helical" evidence="1">
    <location>
        <begin position="6"/>
        <end position="26"/>
    </location>
</feature>
<feature type="transmembrane region" description="Helical" evidence="1">
    <location>
        <begin position="116"/>
        <end position="136"/>
    </location>
</feature>
<accession>F8AGK0</accession>
<feature type="transmembrane region" description="Helical" evidence="1">
    <location>
        <begin position="62"/>
        <end position="80"/>
    </location>
</feature>
<dbReference type="HOGENOM" id="CLU_820449_0_0_2"/>
<dbReference type="KEGG" id="pya:PYCH_02720"/>
<reference evidence="3 4" key="1">
    <citation type="journal article" date="2011" name="J. Bacteriol.">
        <title>Complete genome sequence of the obligate piezophilic hyperthermophilic archaeon Pyrococcus yayanosii CH1.</title>
        <authorList>
            <person name="Jun X."/>
            <person name="Lupeng L."/>
            <person name="Minjuan X."/>
            <person name="Oger P."/>
            <person name="Fengping W."/>
            <person name="Jebbar M."/>
            <person name="Xiang X."/>
        </authorList>
    </citation>
    <scope>NUCLEOTIDE SEQUENCE [LARGE SCALE GENOMIC DNA]</scope>
    <source>
        <strain evidence="4">CH1 / JCM 16557</strain>
    </source>
</reference>
<evidence type="ECO:0000256" key="1">
    <source>
        <dbReference type="SAM" id="Phobius"/>
    </source>
</evidence>
<feature type="transmembrane region" description="Helical" evidence="1">
    <location>
        <begin position="33"/>
        <end position="50"/>
    </location>
</feature>
<name>F8AGK0_PYRYC</name>
<keyword evidence="4" id="KW-1185">Reference proteome</keyword>
<dbReference type="Pfam" id="PF05763">
    <property type="entry name" value="DUF835"/>
    <property type="match status" value="1"/>
</dbReference>
<dbReference type="GeneID" id="10836850"/>
<keyword evidence="1" id="KW-0472">Membrane</keyword>
<sequence length="339" mass="38222">MPLAEYVDLLMLIVSLLTSAYLFTAYLKASKEYTLFGAFGWAMLAFHEAMRLFNGLEFLQEGLLYGFSLGTSLYILSIVEELSPTAIRLFKLFLLIPLVHIVYRLLWVIMGIKYPGVGGIAGDSGTILLISAYVVWRVLGREGRLMALSAVPLSVALLLYKICHSTYVELVLVAIGAVMLSWVTVRTSSRVLFRPGSEGSADLPKGLLMLPEREFRVMLKDLEDNSLLLFTREVRDYPESWTVFYVTNAPTANSVRPTSLEKMTHLAVRYLREAREMGTRGIVALDCLEYLRMYNDFSSLLKFLHNLRDYAIVEVGTALVSFVPEAWDERERALLMGVS</sequence>
<feature type="transmembrane region" description="Helical" evidence="1">
    <location>
        <begin position="166"/>
        <end position="185"/>
    </location>
</feature>
<dbReference type="OrthoDB" id="86229at2157"/>
<dbReference type="RefSeq" id="WP_013905029.1">
    <property type="nucleotide sequence ID" value="NC_015680.1"/>
</dbReference>
<keyword evidence="1" id="KW-1133">Transmembrane helix</keyword>
<dbReference type="AlphaFoldDB" id="F8AGK0"/>
<proteinExistence type="predicted"/>
<feature type="domain" description="DUF835" evidence="2">
    <location>
        <begin position="217"/>
        <end position="336"/>
    </location>
</feature>
<evidence type="ECO:0000259" key="2">
    <source>
        <dbReference type="Pfam" id="PF05763"/>
    </source>
</evidence>
<feature type="transmembrane region" description="Helical" evidence="1">
    <location>
        <begin position="92"/>
        <end position="110"/>
    </location>
</feature>
<protein>
    <recommendedName>
        <fullName evidence="2">DUF835 domain-containing protein</fullName>
    </recommendedName>
</protein>
<dbReference type="eggNOG" id="arCOG03805">
    <property type="taxonomic scope" value="Archaea"/>
</dbReference>
<dbReference type="Proteomes" id="UP000008386">
    <property type="component" value="Chromosome"/>
</dbReference>
<keyword evidence="1" id="KW-0812">Transmembrane</keyword>
<dbReference type="PANTHER" id="PTHR33531">
    <property type="entry name" value="RUBRERYTHRIN SUBFAMILY"/>
    <property type="match status" value="1"/>
</dbReference>
<dbReference type="STRING" id="529709.PYCH_02720"/>
<organism evidence="3 4">
    <name type="scientific">Pyrococcus yayanosii (strain CH1 / JCM 16557)</name>
    <dbReference type="NCBI Taxonomy" id="529709"/>
    <lineage>
        <taxon>Archaea</taxon>
        <taxon>Methanobacteriati</taxon>
        <taxon>Methanobacteriota</taxon>
        <taxon>Thermococci</taxon>
        <taxon>Thermococcales</taxon>
        <taxon>Thermococcaceae</taxon>
        <taxon>Pyrococcus</taxon>
    </lineage>
</organism>
<gene>
    <name evidence="3" type="ordered locus">PYCH_02720</name>
</gene>
<dbReference type="PANTHER" id="PTHR33531:SF7">
    <property type="entry name" value="HYPOTHETICAL MEMBRANE PROTEIN, CONSERVED"/>
    <property type="match status" value="1"/>
</dbReference>
<evidence type="ECO:0000313" key="3">
    <source>
        <dbReference type="EMBL" id="AEH23971.1"/>
    </source>
</evidence>
<dbReference type="EMBL" id="CP002779">
    <property type="protein sequence ID" value="AEH23971.1"/>
    <property type="molecule type" value="Genomic_DNA"/>
</dbReference>
<dbReference type="InterPro" id="IPR008553">
    <property type="entry name" value="DUF835"/>
</dbReference>